<evidence type="ECO:0000256" key="4">
    <source>
        <dbReference type="RuleBase" id="RU003946"/>
    </source>
</evidence>
<keyword evidence="3" id="KW-0479">Metal-binding</keyword>
<feature type="binding site" evidence="3">
    <location>
        <position position="50"/>
    </location>
    <ligand>
        <name>Mg(2+)</name>
        <dbReference type="ChEBI" id="CHEBI:18420"/>
    </ligand>
</feature>
<evidence type="ECO:0000256" key="1">
    <source>
        <dbReference type="ARBA" id="ARBA00022553"/>
    </source>
</evidence>
<gene>
    <name evidence="6" type="ORF">DVR09_01560</name>
</gene>
<sequence length="465" mass="49143">MTIRPLFLATAAALVLGGCTATVAQEAPQAASAAAPGEKRAKNVILFIGDGMGISTVTAARIYAGQKLGQTGEEYVLPFETFDNVALVKTYNIDAQVPDSAGTASAMHTGVKTDIGVLGYGPGVTEGDCASGMGHAAPMLGEEVKARGLALGIVSTARLTHATPASVYARSVTRDWEADTWIPEDQRGQGCVDIAQQLVEAPFDVALGGGSVAFYGKDKGGRRLDDAADLPSDWEVATGGTYATTLQDMAAAPDDKPLLGLFSLSHMTYMVDREVDSTEPTLTSMTATAIQRLSSDPQGYYLMVESGRIDHGHHEGKAGYALEEAVEFARAIKWAIDNTDPEETLIMVTADHSHVFTIAGYPKRGNPILGLVSNPRDEGPSLAEDGKPYTTLGYANGMGAFEGERPMPETGVKARQQAAIPTKSETHAGEDVALYAQGPGAENVRGVMEQNLIYNVIRKAFGWEE</sequence>
<dbReference type="AlphaFoldDB" id="A0A345YB84"/>
<comment type="cofactor">
    <cofactor evidence="3">
        <name>Mg(2+)</name>
        <dbReference type="ChEBI" id="CHEBI:18420"/>
    </cofactor>
    <text evidence="3">Binds 1 Mg(2+) ion.</text>
</comment>
<accession>A0A345YB84</accession>
<proteinExistence type="inferred from homology"/>
<dbReference type="InterPro" id="IPR001952">
    <property type="entry name" value="Alkaline_phosphatase"/>
</dbReference>
<protein>
    <submittedName>
        <fullName evidence="6">Alkaline phosphatase</fullName>
    </submittedName>
</protein>
<keyword evidence="1" id="KW-0597">Phosphoprotein</keyword>
<feature type="chain" id="PRO_5016749291" evidence="5">
    <location>
        <begin position="25"/>
        <end position="465"/>
    </location>
</feature>
<dbReference type="SUPFAM" id="SSF53649">
    <property type="entry name" value="Alkaline phosphatase-like"/>
    <property type="match status" value="1"/>
</dbReference>
<dbReference type="Proteomes" id="UP000254508">
    <property type="component" value="Chromosome"/>
</dbReference>
<organism evidence="6 7">
    <name type="scientific">Erythrobacter aureus</name>
    <dbReference type="NCBI Taxonomy" id="2182384"/>
    <lineage>
        <taxon>Bacteria</taxon>
        <taxon>Pseudomonadati</taxon>
        <taxon>Pseudomonadota</taxon>
        <taxon>Alphaproteobacteria</taxon>
        <taxon>Sphingomonadales</taxon>
        <taxon>Erythrobacteraceae</taxon>
        <taxon>Erythrobacter/Porphyrobacter group</taxon>
        <taxon>Erythrobacter</taxon>
    </lineage>
</organism>
<dbReference type="SMART" id="SM00098">
    <property type="entry name" value="alkPPc"/>
    <property type="match status" value="1"/>
</dbReference>
<feature type="signal peptide" evidence="5">
    <location>
        <begin position="1"/>
        <end position="24"/>
    </location>
</feature>
<dbReference type="KEGG" id="err:DVR09_01560"/>
<feature type="binding site" evidence="3">
    <location>
        <position position="310"/>
    </location>
    <ligand>
        <name>Zn(2+)</name>
        <dbReference type="ChEBI" id="CHEBI:29105"/>
        <label>2</label>
    </ligand>
</feature>
<dbReference type="PANTHER" id="PTHR11596:SF5">
    <property type="entry name" value="ALKALINE PHOSPHATASE"/>
    <property type="match status" value="1"/>
</dbReference>
<dbReference type="CDD" id="cd16012">
    <property type="entry name" value="ALP"/>
    <property type="match status" value="1"/>
</dbReference>
<feature type="binding site" evidence="3">
    <location>
        <position position="305"/>
    </location>
    <ligand>
        <name>Mg(2+)</name>
        <dbReference type="ChEBI" id="CHEBI:18420"/>
    </ligand>
</feature>
<evidence type="ECO:0000256" key="2">
    <source>
        <dbReference type="PIRSR" id="PIRSR601952-1"/>
    </source>
</evidence>
<dbReference type="InterPro" id="IPR017850">
    <property type="entry name" value="Alkaline_phosphatase_core_sf"/>
</dbReference>
<feature type="binding site" evidence="3">
    <location>
        <position position="314"/>
    </location>
    <ligand>
        <name>Zn(2+)</name>
        <dbReference type="ChEBI" id="CHEBI:29105"/>
        <label>2</label>
    </ligand>
</feature>
<keyword evidence="7" id="KW-1185">Reference proteome</keyword>
<feature type="binding site" evidence="3">
    <location>
        <position position="161"/>
    </location>
    <ligand>
        <name>Mg(2+)</name>
        <dbReference type="ChEBI" id="CHEBI:18420"/>
    </ligand>
</feature>
<keyword evidence="3" id="KW-0460">Magnesium</keyword>
<feature type="active site" description="Phosphoserine intermediate" evidence="2">
    <location>
        <position position="100"/>
    </location>
</feature>
<keyword evidence="3" id="KW-0862">Zinc</keyword>
<dbReference type="Pfam" id="PF00245">
    <property type="entry name" value="Alk_phosphatase"/>
    <property type="match status" value="1"/>
</dbReference>
<comment type="similarity">
    <text evidence="4">Belongs to the alkaline phosphatase family.</text>
</comment>
<feature type="binding site" evidence="3">
    <location>
        <position position="163"/>
    </location>
    <ligand>
        <name>Mg(2+)</name>
        <dbReference type="ChEBI" id="CHEBI:18420"/>
    </ligand>
</feature>
<dbReference type="PANTHER" id="PTHR11596">
    <property type="entry name" value="ALKALINE PHOSPHATASE"/>
    <property type="match status" value="1"/>
</dbReference>
<feature type="binding site" evidence="3">
    <location>
        <position position="352"/>
    </location>
    <ligand>
        <name>Zn(2+)</name>
        <dbReference type="ChEBI" id="CHEBI:29105"/>
        <label>2</label>
    </ligand>
</feature>
<dbReference type="RefSeq" id="WP_115415375.1">
    <property type="nucleotide sequence ID" value="NZ_CP031357.1"/>
</dbReference>
<feature type="binding site" evidence="3">
    <location>
        <position position="351"/>
    </location>
    <ligand>
        <name>Zn(2+)</name>
        <dbReference type="ChEBI" id="CHEBI:29105"/>
        <label>2</label>
    </ligand>
</feature>
<dbReference type="PRINTS" id="PR00113">
    <property type="entry name" value="ALKPHPHTASE"/>
</dbReference>
<dbReference type="Gene3D" id="3.40.720.10">
    <property type="entry name" value="Alkaline Phosphatase, subunit A"/>
    <property type="match status" value="1"/>
</dbReference>
<evidence type="ECO:0000313" key="7">
    <source>
        <dbReference type="Proteomes" id="UP000254508"/>
    </source>
</evidence>
<name>A0A345YB84_9SPHN</name>
<comment type="cofactor">
    <cofactor evidence="3">
        <name>Zn(2+)</name>
        <dbReference type="ChEBI" id="CHEBI:29105"/>
    </cofactor>
    <text evidence="3">Binds 2 Zn(2+) ions.</text>
</comment>
<evidence type="ECO:0000256" key="3">
    <source>
        <dbReference type="PIRSR" id="PIRSR601952-2"/>
    </source>
</evidence>
<evidence type="ECO:0000313" key="6">
    <source>
        <dbReference type="EMBL" id="AXK41186.1"/>
    </source>
</evidence>
<dbReference type="PROSITE" id="PS51257">
    <property type="entry name" value="PROKAR_LIPOPROTEIN"/>
    <property type="match status" value="1"/>
</dbReference>
<reference evidence="7" key="1">
    <citation type="submission" date="2018-07" db="EMBL/GenBank/DDBJ databases">
        <title>Genome sequence of Erythrobacter strain YH-07, an antagonistic bacterium isolated from Yellow Sea.</title>
        <authorList>
            <person name="Tang T."/>
            <person name="Liu Q."/>
            <person name="Sun X."/>
        </authorList>
    </citation>
    <scope>NUCLEOTIDE SEQUENCE [LARGE SCALE GENOMIC DNA]</scope>
    <source>
        <strain evidence="7">YH-07</strain>
    </source>
</reference>
<evidence type="ECO:0000256" key="5">
    <source>
        <dbReference type="SAM" id="SignalP"/>
    </source>
</evidence>
<feature type="binding site" evidence="3">
    <location>
        <position position="50"/>
    </location>
    <ligand>
        <name>Zn(2+)</name>
        <dbReference type="ChEBI" id="CHEBI:29105"/>
        <label>2</label>
    </ligand>
</feature>
<keyword evidence="5" id="KW-0732">Signal</keyword>
<dbReference type="OrthoDB" id="9794455at2"/>
<dbReference type="EMBL" id="CP031357">
    <property type="protein sequence ID" value="AXK41186.1"/>
    <property type="molecule type" value="Genomic_DNA"/>
</dbReference>
<dbReference type="GO" id="GO:0046872">
    <property type="term" value="F:metal ion binding"/>
    <property type="evidence" value="ECO:0007669"/>
    <property type="project" value="UniProtKB-KW"/>
</dbReference>
<feature type="binding site" evidence="3">
    <location>
        <position position="427"/>
    </location>
    <ligand>
        <name>Zn(2+)</name>
        <dbReference type="ChEBI" id="CHEBI:29105"/>
        <label>2</label>
    </ligand>
</feature>
<dbReference type="GO" id="GO:0004035">
    <property type="term" value="F:alkaline phosphatase activity"/>
    <property type="evidence" value="ECO:0007669"/>
    <property type="project" value="TreeGrafter"/>
</dbReference>